<evidence type="ECO:0008006" key="4">
    <source>
        <dbReference type="Google" id="ProtNLM"/>
    </source>
</evidence>
<dbReference type="STRING" id="397945.Aave_2422"/>
<feature type="region of interest" description="Disordered" evidence="1">
    <location>
        <begin position="97"/>
        <end position="116"/>
    </location>
</feature>
<gene>
    <name evidence="2" type="ordered locus">Aave_2422</name>
</gene>
<protein>
    <recommendedName>
        <fullName evidence="4">BPSL0067 family protein</fullName>
    </recommendedName>
</protein>
<dbReference type="eggNOG" id="ENOG503329I">
    <property type="taxonomic scope" value="Bacteria"/>
</dbReference>
<reference evidence="2 3" key="1">
    <citation type="submission" date="2006-12" db="EMBL/GenBank/DDBJ databases">
        <title>Complete sequence of Acidovorax avenae subsp. citrulli AAC00-1.</title>
        <authorList>
            <consortium name="US DOE Joint Genome Institute"/>
            <person name="Copeland A."/>
            <person name="Lucas S."/>
            <person name="Lapidus A."/>
            <person name="Barry K."/>
            <person name="Detter J.C."/>
            <person name="Glavina del Rio T."/>
            <person name="Dalin E."/>
            <person name="Tice H."/>
            <person name="Pitluck S."/>
            <person name="Kiss H."/>
            <person name="Brettin T."/>
            <person name="Bruce D."/>
            <person name="Han C."/>
            <person name="Tapia R."/>
            <person name="Gilna P."/>
            <person name="Schmutz J."/>
            <person name="Larimer F."/>
            <person name="Land M."/>
            <person name="Hauser L."/>
            <person name="Kyrpides N."/>
            <person name="Kim E."/>
            <person name="Stahl D."/>
            <person name="Richardson P."/>
        </authorList>
    </citation>
    <scope>NUCLEOTIDE SEQUENCE [LARGE SCALE GENOMIC DNA]</scope>
    <source>
        <strain evidence="2 3">AAC00-1</strain>
    </source>
</reference>
<evidence type="ECO:0000313" key="3">
    <source>
        <dbReference type="Proteomes" id="UP000002596"/>
    </source>
</evidence>
<organism evidence="2 3">
    <name type="scientific">Paracidovorax citrulli (strain AAC00-1)</name>
    <name type="common">Acidovorax citrulli</name>
    <dbReference type="NCBI Taxonomy" id="397945"/>
    <lineage>
        <taxon>Bacteria</taxon>
        <taxon>Pseudomonadati</taxon>
        <taxon>Pseudomonadota</taxon>
        <taxon>Betaproteobacteria</taxon>
        <taxon>Burkholderiales</taxon>
        <taxon>Comamonadaceae</taxon>
        <taxon>Paracidovorax</taxon>
    </lineage>
</organism>
<proteinExistence type="predicted"/>
<sequence length="116" mass="12429">MEGKPSVGTKQCVALVKFYAKAPASSLWREGAPVKGNMLLREGTAIATFVNGRYPNHASGNHAALYVGQDAGGIYVIDQWSKVNKIQARKLPFLGKNKHGGWADPSNNGDAFSVVE</sequence>
<dbReference type="AlphaFoldDB" id="A1TPV9"/>
<dbReference type="NCBIfam" id="NF033857">
    <property type="entry name" value="BPSL0067_fam"/>
    <property type="match status" value="1"/>
</dbReference>
<accession>A1TPV9</accession>
<dbReference type="OrthoDB" id="1551241at2"/>
<dbReference type="Proteomes" id="UP000002596">
    <property type="component" value="Chromosome"/>
</dbReference>
<evidence type="ECO:0000313" key="2">
    <source>
        <dbReference type="EMBL" id="ABM32997.1"/>
    </source>
</evidence>
<dbReference type="InterPro" id="IPR047746">
    <property type="entry name" value="Dae2/Tae2-like"/>
</dbReference>
<dbReference type="HOGENOM" id="CLU_155435_0_0_4"/>
<evidence type="ECO:0000256" key="1">
    <source>
        <dbReference type="SAM" id="MobiDB-lite"/>
    </source>
</evidence>
<dbReference type="EMBL" id="CP000512">
    <property type="protein sequence ID" value="ABM32997.1"/>
    <property type="molecule type" value="Genomic_DNA"/>
</dbReference>
<name>A1TPV9_PARC0</name>
<dbReference type="KEGG" id="aav:Aave_2422"/>